<dbReference type="Pfam" id="PF00915">
    <property type="entry name" value="Calici_coat"/>
    <property type="match status" value="1"/>
</dbReference>
<dbReference type="InterPro" id="IPR003593">
    <property type="entry name" value="AAA+_ATPase"/>
</dbReference>
<keyword evidence="15" id="KW-0693">Viral RNA replication</keyword>
<evidence type="ECO:0000256" key="11">
    <source>
        <dbReference type="ARBA" id="ARBA00022801"/>
    </source>
</evidence>
<dbReference type="InterPro" id="IPR029053">
    <property type="entry name" value="Viral_coat"/>
</dbReference>
<keyword evidence="19" id="KW-0812">Transmembrane</keyword>
<keyword evidence="9" id="KW-0548">Nucleotidyltransferase</keyword>
<keyword evidence="16" id="KW-1035">Host cytoplasm</keyword>
<dbReference type="GO" id="GO:0003724">
    <property type="term" value="F:RNA helicase activity"/>
    <property type="evidence" value="ECO:0007669"/>
    <property type="project" value="InterPro"/>
</dbReference>
<dbReference type="Gene3D" id="3.30.70.270">
    <property type="match status" value="1"/>
</dbReference>
<dbReference type="InterPro" id="IPR000605">
    <property type="entry name" value="Helicase_SF3_ssDNA/RNA_vir"/>
</dbReference>
<proteinExistence type="predicted"/>
<evidence type="ECO:0000256" key="9">
    <source>
        <dbReference type="ARBA" id="ARBA00022695"/>
    </source>
</evidence>
<evidence type="ECO:0000256" key="12">
    <source>
        <dbReference type="ARBA" id="ARBA00022807"/>
    </source>
</evidence>
<keyword evidence="7" id="KW-0645">Protease</keyword>
<keyword evidence="8" id="KW-0808">Transferase</keyword>
<keyword evidence="5" id="KW-0191">Covalent protein-RNA linkage</keyword>
<dbReference type="GO" id="GO:0008234">
    <property type="term" value="F:cysteine-type peptidase activity"/>
    <property type="evidence" value="ECO:0007669"/>
    <property type="project" value="UniProtKB-KW"/>
</dbReference>
<dbReference type="PROSITE" id="PS51218">
    <property type="entry name" value="SF3_HELICASE_2"/>
    <property type="match status" value="1"/>
</dbReference>
<dbReference type="SMART" id="SM00382">
    <property type="entry name" value="AAA"/>
    <property type="match status" value="1"/>
</dbReference>
<dbReference type="InterPro" id="IPR027417">
    <property type="entry name" value="P-loop_NTPase"/>
</dbReference>
<evidence type="ECO:0000259" key="20">
    <source>
        <dbReference type="PROSITE" id="PS50507"/>
    </source>
</evidence>
<feature type="region of interest" description="Disordered" evidence="18">
    <location>
        <begin position="1"/>
        <end position="23"/>
    </location>
</feature>
<evidence type="ECO:0000256" key="3">
    <source>
        <dbReference type="ARBA" id="ARBA00020107"/>
    </source>
</evidence>
<organism evidence="22">
    <name type="scientific">Wenling sharpspine skate calicivirus</name>
    <dbReference type="NCBI Taxonomy" id="2116393"/>
    <lineage>
        <taxon>Viruses</taxon>
        <taxon>Riboviria</taxon>
        <taxon>Orthornavirae</taxon>
        <taxon>Pisuviricota</taxon>
        <taxon>Pisoniviricetes</taxon>
        <taxon>Picornavirales</taxon>
        <taxon>Caliciviridae</taxon>
    </lineage>
</organism>
<dbReference type="InterPro" id="IPR007094">
    <property type="entry name" value="RNA-dir_pol_PSvirus"/>
</dbReference>
<dbReference type="GO" id="GO:0044423">
    <property type="term" value="C:virion component"/>
    <property type="evidence" value="ECO:0007669"/>
    <property type="project" value="UniProtKB-KW"/>
</dbReference>
<evidence type="ECO:0000256" key="18">
    <source>
        <dbReference type="SAM" id="MobiDB-lite"/>
    </source>
</evidence>
<comment type="catalytic activity">
    <reaction evidence="17">
        <text>a ribonucleoside 5'-triphosphate + H2O = a ribonucleoside 5'-diphosphate + phosphate + H(+)</text>
        <dbReference type="Rhea" id="RHEA:23680"/>
        <dbReference type="ChEBI" id="CHEBI:15377"/>
        <dbReference type="ChEBI" id="CHEBI:15378"/>
        <dbReference type="ChEBI" id="CHEBI:43474"/>
        <dbReference type="ChEBI" id="CHEBI:57930"/>
        <dbReference type="ChEBI" id="CHEBI:61557"/>
        <dbReference type="EC" id="3.6.1.15"/>
    </reaction>
</comment>
<evidence type="ECO:0000256" key="5">
    <source>
        <dbReference type="ARBA" id="ARBA00022520"/>
    </source>
</evidence>
<evidence type="ECO:0000256" key="19">
    <source>
        <dbReference type="SAM" id="Phobius"/>
    </source>
</evidence>
<feature type="transmembrane region" description="Helical" evidence="19">
    <location>
        <begin position="437"/>
        <end position="456"/>
    </location>
</feature>
<dbReference type="EMBL" id="MG599977">
    <property type="protein sequence ID" value="AVM87228.1"/>
    <property type="molecule type" value="Genomic_RNA"/>
</dbReference>
<evidence type="ECO:0000256" key="8">
    <source>
        <dbReference type="ARBA" id="ARBA00022679"/>
    </source>
</evidence>
<dbReference type="InterPro" id="IPR043502">
    <property type="entry name" value="DNA/RNA_pol_sf"/>
</dbReference>
<evidence type="ECO:0000256" key="16">
    <source>
        <dbReference type="ARBA" id="ARBA00023200"/>
    </source>
</evidence>
<evidence type="ECO:0000256" key="17">
    <source>
        <dbReference type="ARBA" id="ARBA00047631"/>
    </source>
</evidence>
<dbReference type="GO" id="GO:0006508">
    <property type="term" value="P:proteolysis"/>
    <property type="evidence" value="ECO:0007669"/>
    <property type="project" value="UniProtKB-KW"/>
</dbReference>
<comment type="subcellular location">
    <subcellularLocation>
        <location evidence="1">Host cytoplasm</location>
    </subcellularLocation>
    <subcellularLocation>
        <location evidence="2">Virion</location>
    </subcellularLocation>
</comment>
<dbReference type="PROSITE" id="PS50507">
    <property type="entry name" value="RDRP_SSRNA_POS"/>
    <property type="match status" value="1"/>
</dbReference>
<dbReference type="SUPFAM" id="SSF88633">
    <property type="entry name" value="Positive stranded ssRNA viruses"/>
    <property type="match status" value="1"/>
</dbReference>
<keyword evidence="10" id="KW-0547">Nucleotide-binding</keyword>
<dbReference type="GO" id="GO:0005524">
    <property type="term" value="F:ATP binding"/>
    <property type="evidence" value="ECO:0007669"/>
    <property type="project" value="UniProtKB-KW"/>
</dbReference>
<dbReference type="PRINTS" id="PR00918">
    <property type="entry name" value="CALICVIRUSNS"/>
</dbReference>
<keyword evidence="11" id="KW-0378">Hydrolase</keyword>
<dbReference type="Gene3D" id="1.20.960.20">
    <property type="match status" value="1"/>
</dbReference>
<evidence type="ECO:0000313" key="22">
    <source>
        <dbReference type="EMBL" id="AVM87228.1"/>
    </source>
</evidence>
<evidence type="ECO:0000256" key="1">
    <source>
        <dbReference type="ARBA" id="ARBA00004192"/>
    </source>
</evidence>
<dbReference type="InterPro" id="IPR043128">
    <property type="entry name" value="Rev_trsase/Diguanyl_cyclase"/>
</dbReference>
<keyword evidence="19" id="KW-0472">Membrane</keyword>
<dbReference type="Gene3D" id="2.60.120.20">
    <property type="match status" value="1"/>
</dbReference>
<evidence type="ECO:0000256" key="14">
    <source>
        <dbReference type="ARBA" id="ARBA00022844"/>
    </source>
</evidence>
<dbReference type="GO" id="GO:0039694">
    <property type="term" value="P:viral RNA genome replication"/>
    <property type="evidence" value="ECO:0007669"/>
    <property type="project" value="InterPro"/>
</dbReference>
<name>A0A2P1GMM0_9CALI</name>
<dbReference type="InterPro" id="IPR014759">
    <property type="entry name" value="Helicase_SF3_ssRNA_vir"/>
</dbReference>
<dbReference type="GO" id="GO:0017111">
    <property type="term" value="F:ribonucleoside triphosphate phosphatase activity"/>
    <property type="evidence" value="ECO:0007669"/>
    <property type="project" value="UniProtKB-EC"/>
</dbReference>
<keyword evidence="6" id="KW-0597">Phosphoprotein</keyword>
<keyword evidence="4" id="KW-0696">RNA-directed RNA polymerase</keyword>
<dbReference type="SUPFAM" id="SSF52540">
    <property type="entry name" value="P-loop containing nucleoside triphosphate hydrolases"/>
    <property type="match status" value="1"/>
</dbReference>
<keyword evidence="13" id="KW-0067">ATP-binding</keyword>
<dbReference type="GO" id="GO:0006351">
    <property type="term" value="P:DNA-templated transcription"/>
    <property type="evidence" value="ECO:0007669"/>
    <property type="project" value="InterPro"/>
</dbReference>
<dbReference type="Pfam" id="PF00910">
    <property type="entry name" value="RNA_helicase"/>
    <property type="match status" value="1"/>
</dbReference>
<evidence type="ECO:0000256" key="4">
    <source>
        <dbReference type="ARBA" id="ARBA00022484"/>
    </source>
</evidence>
<sequence>MSVVSSTETYSPKQTNSTMSNTSDCEVMLQQRKYIRDRIFVLSMKRKSKHHGGGVHHTITIDEFKKLKQLWNDRTIRLPIPDIDELTAPNVIDAWVSELDQKVKECKTTRTRTVVTSKGLNYVNMEQVSQSTMDIVEAYFGAIQDDQGWKVCVMHDTIENVPSQAIPHTNEICAFVSAIGNPDYICDIPVLSLCDMDQTIVDEIIQTYTNRPTEDPPSERAVNYRSTWPALEIHLRTRDDHDPNAEHCVIGCECDGPTNIDSLPFDIDCVGYVVATTATSQDGFRTSMYGQKIELLHKVTSRAGKVSYRPFSTMDWVKSNFPSWDFSPIVDKVPTGPAVLALVNKFFQDLKPITFTRMITDLILCNTWARACALTASILEIWGTPLYNCANFIREAVQWIAEKVASKDDVDEELHAGNPCHWFKEWMIKMWKKSKHTVAIIISAIMTGVTVLGTLFPSVKWCKSITTKFIDLCRLNLLTKKTSASGLCIAESLEMTVMNTFGSGDEDTMRAVDYGAELWRYTCDNPTTLTAVDFPIADLNKALDILKPQIVDKDAPAYLVDLTNNLMNLRRRRESTLNAAVSRPKPFCVMLRGRAGVGKSHLVTRLVALVNTALGCDGVDNWICGADHQDGLTGNPVMIMEEFGALNPKNDCNELLRVVDTVPYIPNSDRIENKTRSVAPAIVIVTTNLDDPFSAAHDRGALSRRIDMNIFVSNGALELEAQTTGRSQFDAAFFQMHPSVYTLLHASAIDSIGNYMARDGMTVMNHNPCPITTNYICDTLLGHIATVPKNCFPIYHSVDVPCFVFVGDPGTGKTTAAERTGYLTVNDPTIANFDECVQLVIDAEAQGRPVIITANPTRYHACLDSLAPDRRGAFLRRVHVYNFAFRTHGWFRSKFTIKDVTEVGYTAAVQITGECGDISQLGLIEKVKSMMPRSKDIRGAGLIPPSACWKSISATVDLTINKVSKITSVFDLVGHYKLTPVEGVPGMLKIGKALTSVKFAPIEHTAASFAVAVTDAAIELQTAPTSVVFKDCVVGFWTEDNCLMAGVPGARDAEEVYKLTDCADYIAQISKFAANVIITVVGSVGLAFDGHLHSDEPDNPAMRKKIAARRKQAAFEEQLWSEPDDAWADRDDTEEVDYNAQISFHGSWQQPVTNDAGEKRGWAFSHAKGLFVNKHVMTGSTRIGPKPLGSCNVTSLPMTEVCKVVPENGNPYGACQAPIIPVYCGMSVQLMGPEGKIVARGVVASKSTVSVPSGGVARIILVDSPYHSMPGDCGLMWVSTKGTNLGLVGLHTGVRGNQMMVSAFLLDTASFHSLVGRTNIYRTQFLDYLPQEIKKLNPSWKPEVDVDVLIDALSPFMTKAKPNKVDDDIIEPSINYLKCFVKNPIPWAVGPAMRSLDPTTSAGPFFKCKKSEIWNDHGEVYPERAAAFWAKMRAGPDANVSVHIKDELRNEKKFDARASRPIFCYCVTNNIHIKQAMGDGLLQLAQTAGDHMIGPGLSTVDGSWSRMCDRHDRYKYHLDADFGRWDSTNSHQLLAQCIDVLVGACCAKGMEDSTTIMLKHMLSANTPMGKTKTGLPSGVVCTSQLNCISHLLTINQYLKDIGAAFIGEVSCPLDLTTYGDDIIISSNRRDILNGLPDHWLGRGFSVTNAKKTGRPEVTTLDNVTFLKRRLARIDGVWRAPLEMTSIYRPLGFMRVPTMYNFDTSRGFEMIMLTDRRLGDVMQGVMSEAWQHGPDGYNEVKNLMIRAALDSKTKLCMVIPPYQRFNPRNCIALDMDETQDESMMSIRFEFHGSEGLPAAVKQDLAKGDGDIAGFGTMSVGATQPTVGMDFGTPTAGAPVSILTPEIRERWIPIPSGNISVRTGTPAGSTIWKAPVDPSLNIFTQFLSSIFNSWGGGFEIRLVIGANNFVGGKLILAFIPPNRKVPSNPSDVMCYPYTILDVRNADMIELAGADIKNILWHQTGDGTTGGTFVLMTLTNIISAGTENLVLDMRLFSRPLPDFDFAFLVPPILGEINDPTAFMNIALGMSTPMMTCRGTPCSGVIVYTRTMAGVMPLDTSGVYPLVGRPVRCAGGIPLNCVTVQIGNKVGTANQYYIAVYTPEGGAYDIGPNKGSKTLPVSFPPAEEDSKTPGLHNATLVVDNALSEASVYHVRVKYDQNFTNISLLFDGSSAPAIGKLGSLFVLNEGPPTRPDGTTLPDPGFATVNGESIVGFASVSASDLSLVGFQSGTVAQFLAALGNQYLIKATECCLFSMTAGSVGDAFQVKLWPSGFLTAGGIPQTTSVHGKISCVYLGNVSQDFVLKPIGASTLAAWQVQQLLQAFSMGSLEGLHKLEQQPQLPKSTSTRRLASQIVTSPSTNQLSTREKKHILTQAYHHISPGRDHPDGLTQTLFNLDQLSQPILAEAAPTCDINIRPTGSKRGDIRHV</sequence>
<keyword evidence="19" id="KW-1133">Transmembrane helix</keyword>
<evidence type="ECO:0000256" key="6">
    <source>
        <dbReference type="ARBA" id="ARBA00022553"/>
    </source>
</evidence>
<protein>
    <recommendedName>
        <fullName evidence="3">Genome polyprotein</fullName>
    </recommendedName>
</protein>
<accession>A0A2P1GMM0</accession>
<keyword evidence="14" id="KW-0946">Virion</keyword>
<dbReference type="GO" id="GO:0030430">
    <property type="term" value="C:host cell cytoplasm"/>
    <property type="evidence" value="ECO:0007669"/>
    <property type="project" value="UniProtKB-SubCell"/>
</dbReference>
<dbReference type="GO" id="GO:0003968">
    <property type="term" value="F:RNA-directed RNA polymerase activity"/>
    <property type="evidence" value="ECO:0007669"/>
    <property type="project" value="UniProtKB-KW"/>
</dbReference>
<evidence type="ECO:0000259" key="21">
    <source>
        <dbReference type="PROSITE" id="PS51218"/>
    </source>
</evidence>
<evidence type="ECO:0000256" key="13">
    <source>
        <dbReference type="ARBA" id="ARBA00022840"/>
    </source>
</evidence>
<dbReference type="InterPro" id="IPR004004">
    <property type="entry name" value="Helic/Pol/Pept_Calicivir-typ"/>
</dbReference>
<evidence type="ECO:0000256" key="7">
    <source>
        <dbReference type="ARBA" id="ARBA00022670"/>
    </source>
</evidence>
<dbReference type="GO" id="GO:0003723">
    <property type="term" value="F:RNA binding"/>
    <property type="evidence" value="ECO:0007669"/>
    <property type="project" value="InterPro"/>
</dbReference>
<evidence type="ECO:0000256" key="2">
    <source>
        <dbReference type="ARBA" id="ARBA00004328"/>
    </source>
</evidence>
<evidence type="ECO:0000256" key="15">
    <source>
        <dbReference type="ARBA" id="ARBA00022953"/>
    </source>
</evidence>
<evidence type="ECO:0000256" key="10">
    <source>
        <dbReference type="ARBA" id="ARBA00022741"/>
    </source>
</evidence>
<dbReference type="InterPro" id="IPR004005">
    <property type="entry name" value="Calicivirus_coat"/>
</dbReference>
<dbReference type="Pfam" id="PF00680">
    <property type="entry name" value="RdRP_1"/>
    <property type="match status" value="1"/>
</dbReference>
<dbReference type="SUPFAM" id="SSF56672">
    <property type="entry name" value="DNA/RNA polymerases"/>
    <property type="match status" value="1"/>
</dbReference>
<feature type="domain" description="SF3 helicase" evidence="21">
    <location>
        <begin position="564"/>
        <end position="727"/>
    </location>
</feature>
<reference evidence="22" key="1">
    <citation type="journal article" date="2018" name="Nature">
        <title>The evolutionary history of vertebrate RNA viruses.</title>
        <authorList>
            <person name="Shi M."/>
            <person name="Lin X.D."/>
            <person name="Chen X."/>
            <person name="Tian J.H."/>
            <person name="Chen L.J."/>
            <person name="Li K."/>
            <person name="Wang W."/>
            <person name="Eden J.S."/>
            <person name="Shen J.J."/>
            <person name="Liu L."/>
            <person name="Holmes E.C."/>
            <person name="Zhang Y.Z."/>
        </authorList>
    </citation>
    <scope>NUCLEOTIDE SEQUENCE</scope>
    <source>
        <strain evidence="22">DHBYCGS18780</strain>
    </source>
</reference>
<keyword evidence="12" id="KW-0788">Thiol protease</keyword>
<feature type="domain" description="RdRp catalytic" evidence="20">
    <location>
        <begin position="1515"/>
        <end position="1634"/>
    </location>
</feature>
<dbReference type="InterPro" id="IPR001205">
    <property type="entry name" value="RNA-dir_pol_C"/>
</dbReference>